<name>A0ABQ7Q1M7_PLUXY</name>
<feature type="compositionally biased region" description="Gly residues" evidence="1">
    <location>
        <begin position="1"/>
        <end position="15"/>
    </location>
</feature>
<dbReference type="EMBL" id="JAHIBW010000025">
    <property type="protein sequence ID" value="KAG7297803.1"/>
    <property type="molecule type" value="Genomic_DNA"/>
</dbReference>
<sequence>MSRPGGAAGGGGGGRTDGHKGDAAGRGPRPYHGTVAPRPPPRTPHVAALSSV</sequence>
<organism evidence="2 3">
    <name type="scientific">Plutella xylostella</name>
    <name type="common">Diamondback moth</name>
    <name type="synonym">Plutella maculipennis</name>
    <dbReference type="NCBI Taxonomy" id="51655"/>
    <lineage>
        <taxon>Eukaryota</taxon>
        <taxon>Metazoa</taxon>
        <taxon>Ecdysozoa</taxon>
        <taxon>Arthropoda</taxon>
        <taxon>Hexapoda</taxon>
        <taxon>Insecta</taxon>
        <taxon>Pterygota</taxon>
        <taxon>Neoptera</taxon>
        <taxon>Endopterygota</taxon>
        <taxon>Lepidoptera</taxon>
        <taxon>Glossata</taxon>
        <taxon>Ditrysia</taxon>
        <taxon>Yponomeutoidea</taxon>
        <taxon>Plutellidae</taxon>
        <taxon>Plutella</taxon>
    </lineage>
</organism>
<dbReference type="Proteomes" id="UP000823941">
    <property type="component" value="Chromosome 25"/>
</dbReference>
<gene>
    <name evidence="2" type="ORF">JYU34_018546</name>
</gene>
<accession>A0ABQ7Q1M7</accession>
<evidence type="ECO:0000313" key="3">
    <source>
        <dbReference type="Proteomes" id="UP000823941"/>
    </source>
</evidence>
<feature type="region of interest" description="Disordered" evidence="1">
    <location>
        <begin position="1"/>
        <end position="52"/>
    </location>
</feature>
<proteinExistence type="predicted"/>
<comment type="caution">
    <text evidence="2">The sequence shown here is derived from an EMBL/GenBank/DDBJ whole genome shotgun (WGS) entry which is preliminary data.</text>
</comment>
<keyword evidence="3" id="KW-1185">Reference proteome</keyword>
<evidence type="ECO:0000256" key="1">
    <source>
        <dbReference type="SAM" id="MobiDB-lite"/>
    </source>
</evidence>
<evidence type="ECO:0000313" key="2">
    <source>
        <dbReference type="EMBL" id="KAG7297803.1"/>
    </source>
</evidence>
<protein>
    <submittedName>
        <fullName evidence="2">Uncharacterized protein</fullName>
    </submittedName>
</protein>
<reference evidence="2 3" key="1">
    <citation type="submission" date="2021-06" db="EMBL/GenBank/DDBJ databases">
        <title>A haploid diamondback moth (Plutella xylostella L.) genome assembly resolves 31 chromosomes and identifies a diamide resistance mutation.</title>
        <authorList>
            <person name="Ward C.M."/>
            <person name="Perry K.D."/>
            <person name="Baker G."/>
            <person name="Powis K."/>
            <person name="Heckel D.G."/>
            <person name="Baxter S.W."/>
        </authorList>
    </citation>
    <scope>NUCLEOTIDE SEQUENCE [LARGE SCALE GENOMIC DNA]</scope>
    <source>
        <strain evidence="2 3">LV</strain>
        <tissue evidence="2">Single pupa</tissue>
    </source>
</reference>